<comment type="caution">
    <text evidence="1">The sequence shown here is derived from an EMBL/GenBank/DDBJ whole genome shotgun (WGS) entry which is preliminary data.</text>
</comment>
<dbReference type="SUPFAM" id="SSF48371">
    <property type="entry name" value="ARM repeat"/>
    <property type="match status" value="1"/>
</dbReference>
<gene>
    <name evidence="1" type="ORF">GPX89_30065</name>
</gene>
<sequence>MLAAVFDTALPEPIRNRASRVLDGFDDTTTGEQRRNWWASADPVVRRHALRFMTRAEADLLVPVASDDTHPMQATAVLSMSFGFEEAEFVPVLVGALAHLDPEVRRAAVEACFWSEPIAAEPGLLAAACDETVELAEAALDTLRYYPTQRVLRGVAELRTGEDERIREAATITFDDLRDTFESAVTIGDAKDVALLREWMRPVYDLVAWPDQMSVREPGVPRGSRRPAVMPEPELVALLDDPDADREELERALRACDWTGYDPGARSRTAARLMAHPNPLVREIGCSALADWDRAHNLMTLAEDRSANVRKMAIYCLSLLPADPAVGELAWRLLPTVTGTAAQEMVQTYVAHVGDVAVDRLVELVRSDPREAVRYESIHALTKLNAVKEIHALSDLLAQPPGVHWGIHTALIACLSTLDIRVPIPSHLAAVDELHLQSALAEYTARWS</sequence>
<evidence type="ECO:0000313" key="2">
    <source>
        <dbReference type="Proteomes" id="UP000466794"/>
    </source>
</evidence>
<protein>
    <recommendedName>
        <fullName evidence="3">HEAT repeat domain-containing protein</fullName>
    </recommendedName>
</protein>
<reference evidence="1 2" key="1">
    <citation type="submission" date="2019-12" db="EMBL/GenBank/DDBJ databases">
        <title>Nocardia sp. nov. ET3-3 isolated from soil.</title>
        <authorList>
            <person name="Kanchanasin P."/>
            <person name="Tanasupawat S."/>
            <person name="Yuki M."/>
            <person name="Kudo T."/>
        </authorList>
    </citation>
    <scope>NUCLEOTIDE SEQUENCE [LARGE SCALE GENOMIC DNA]</scope>
    <source>
        <strain evidence="1 2">ET3-3</strain>
    </source>
</reference>
<dbReference type="AlphaFoldDB" id="A0A7K1V4C3"/>
<dbReference type="InterPro" id="IPR011989">
    <property type="entry name" value="ARM-like"/>
</dbReference>
<dbReference type="EMBL" id="WRPP01000006">
    <property type="protein sequence ID" value="MVU81474.1"/>
    <property type="molecule type" value="Genomic_DNA"/>
</dbReference>
<proteinExistence type="predicted"/>
<dbReference type="RefSeq" id="WP_198347657.1">
    <property type="nucleotide sequence ID" value="NZ_WRPP01000006.1"/>
</dbReference>
<dbReference type="InterPro" id="IPR016024">
    <property type="entry name" value="ARM-type_fold"/>
</dbReference>
<dbReference type="Proteomes" id="UP000466794">
    <property type="component" value="Unassembled WGS sequence"/>
</dbReference>
<dbReference type="Gene3D" id="1.25.10.10">
    <property type="entry name" value="Leucine-rich Repeat Variant"/>
    <property type="match status" value="2"/>
</dbReference>
<name>A0A7K1V4C3_9NOCA</name>
<evidence type="ECO:0008006" key="3">
    <source>
        <dbReference type="Google" id="ProtNLM"/>
    </source>
</evidence>
<keyword evidence="2" id="KW-1185">Reference proteome</keyword>
<evidence type="ECO:0000313" key="1">
    <source>
        <dbReference type="EMBL" id="MVU81474.1"/>
    </source>
</evidence>
<organism evidence="1 2">
    <name type="scientific">Nocardia terrae</name>
    <dbReference type="NCBI Taxonomy" id="2675851"/>
    <lineage>
        <taxon>Bacteria</taxon>
        <taxon>Bacillati</taxon>
        <taxon>Actinomycetota</taxon>
        <taxon>Actinomycetes</taxon>
        <taxon>Mycobacteriales</taxon>
        <taxon>Nocardiaceae</taxon>
        <taxon>Nocardia</taxon>
    </lineage>
</organism>
<accession>A0A7K1V4C3</accession>